<dbReference type="Pfam" id="PF14716">
    <property type="entry name" value="HHH_8"/>
    <property type="match status" value="1"/>
</dbReference>
<dbReference type="GO" id="GO:0008270">
    <property type="term" value="F:zinc ion binding"/>
    <property type="evidence" value="ECO:0007669"/>
    <property type="project" value="TreeGrafter"/>
</dbReference>
<accession>A0A512B389</accession>
<dbReference type="SMART" id="SM00481">
    <property type="entry name" value="POLIIIAc"/>
    <property type="match status" value="1"/>
</dbReference>
<keyword evidence="7" id="KW-0378">Hydrolase</keyword>
<evidence type="ECO:0000313" key="8">
    <source>
        <dbReference type="Proteomes" id="UP000321532"/>
    </source>
</evidence>
<keyword evidence="8" id="KW-1185">Reference proteome</keyword>
<dbReference type="AlphaFoldDB" id="A0A512B389"/>
<dbReference type="OrthoDB" id="9808747at2"/>
<dbReference type="InterPro" id="IPR002054">
    <property type="entry name" value="DNA-dir_DNA_pol_X"/>
</dbReference>
<dbReference type="InterPro" id="IPR022311">
    <property type="entry name" value="PolX-like"/>
</dbReference>
<dbReference type="GO" id="GO:0071978">
    <property type="term" value="P:bacterial-type flagellum-dependent swarming motility"/>
    <property type="evidence" value="ECO:0007669"/>
    <property type="project" value="TreeGrafter"/>
</dbReference>
<dbReference type="SMART" id="SM00483">
    <property type="entry name" value="POLXc"/>
    <property type="match status" value="1"/>
</dbReference>
<dbReference type="PANTHER" id="PTHR36928:SF1">
    <property type="entry name" value="PHOSPHATASE YCDX-RELATED"/>
    <property type="match status" value="1"/>
</dbReference>
<evidence type="ECO:0000256" key="1">
    <source>
        <dbReference type="ARBA" id="ARBA00001946"/>
    </source>
</evidence>
<dbReference type="InterPro" id="IPR027421">
    <property type="entry name" value="DNA_pol_lamdba_lyase_dom_sf"/>
</dbReference>
<dbReference type="Proteomes" id="UP000321532">
    <property type="component" value="Unassembled WGS sequence"/>
</dbReference>
<comment type="cofactor">
    <cofactor evidence="1">
        <name>Mg(2+)</name>
        <dbReference type="ChEBI" id="CHEBI:18420"/>
    </cofactor>
</comment>
<reference evidence="7 8" key="1">
    <citation type="submission" date="2019-07" db="EMBL/GenBank/DDBJ databases">
        <title>Whole genome shotgun sequence of Adhaeribacter aerolatus NBRC 106133.</title>
        <authorList>
            <person name="Hosoyama A."/>
            <person name="Uohara A."/>
            <person name="Ohji S."/>
            <person name="Ichikawa N."/>
        </authorList>
    </citation>
    <scope>NUCLEOTIDE SEQUENCE [LARGE SCALE GENOMIC DNA]</scope>
    <source>
        <strain evidence="7 8">NBRC 106133</strain>
    </source>
</reference>
<feature type="domain" description="Polymerase/histidinol phosphatase N-terminal" evidence="5">
    <location>
        <begin position="329"/>
        <end position="408"/>
    </location>
</feature>
<proteinExistence type="predicted"/>
<dbReference type="InterPro" id="IPR003583">
    <property type="entry name" value="Hlx-hairpin-Hlx_DNA-bd_motif"/>
</dbReference>
<organism evidence="7 8">
    <name type="scientific">Adhaeribacter aerolatus</name>
    <dbReference type="NCBI Taxonomy" id="670289"/>
    <lineage>
        <taxon>Bacteria</taxon>
        <taxon>Pseudomonadati</taxon>
        <taxon>Bacteroidota</taxon>
        <taxon>Cytophagia</taxon>
        <taxon>Cytophagales</taxon>
        <taxon>Hymenobacteraceae</taxon>
        <taxon>Adhaeribacter</taxon>
    </lineage>
</organism>
<dbReference type="Gene3D" id="3.30.210.10">
    <property type="entry name" value="DNA polymerase, thumb domain"/>
    <property type="match status" value="1"/>
</dbReference>
<comment type="caution">
    <text evidence="7">The sequence shown here is derived from an EMBL/GenBank/DDBJ whole genome shotgun (WGS) entry which is preliminary data.</text>
</comment>
<keyword evidence="7" id="KW-0540">Nuclease</keyword>
<feature type="domain" description="DNA-directed DNA polymerase X" evidence="6">
    <location>
        <begin position="1"/>
        <end position="305"/>
    </location>
</feature>
<dbReference type="Gene3D" id="1.10.150.110">
    <property type="entry name" value="DNA polymerase beta, N-terminal domain-like"/>
    <property type="match status" value="1"/>
</dbReference>
<dbReference type="InterPro" id="IPR047967">
    <property type="entry name" value="PolX_PHP"/>
</dbReference>
<keyword evidence="7" id="KW-0269">Exonuclease</keyword>
<dbReference type="InterPro" id="IPR004013">
    <property type="entry name" value="PHP_dom"/>
</dbReference>
<dbReference type="SUPFAM" id="SSF47802">
    <property type="entry name" value="DNA polymerase beta, N-terminal domain-like"/>
    <property type="match status" value="1"/>
</dbReference>
<dbReference type="GO" id="GO:0003677">
    <property type="term" value="F:DNA binding"/>
    <property type="evidence" value="ECO:0007669"/>
    <property type="project" value="InterPro"/>
</dbReference>
<feature type="domain" description="Helix-hairpin-helix DNA-binding motif class 1" evidence="4">
    <location>
        <begin position="125"/>
        <end position="144"/>
    </location>
</feature>
<dbReference type="InterPro" id="IPR050243">
    <property type="entry name" value="PHP_phosphatase"/>
</dbReference>
<dbReference type="SUPFAM" id="SSF81301">
    <property type="entry name" value="Nucleotidyltransferase"/>
    <property type="match status" value="1"/>
</dbReference>
<evidence type="ECO:0000259" key="4">
    <source>
        <dbReference type="SMART" id="SM00278"/>
    </source>
</evidence>
<keyword evidence="2" id="KW-0237">DNA synthesis</keyword>
<dbReference type="SUPFAM" id="SSF89550">
    <property type="entry name" value="PHP domain-like"/>
    <property type="match status" value="1"/>
</dbReference>
<dbReference type="GO" id="GO:0006281">
    <property type="term" value="P:DNA repair"/>
    <property type="evidence" value="ECO:0007669"/>
    <property type="project" value="InterPro"/>
</dbReference>
<dbReference type="GO" id="GO:0004527">
    <property type="term" value="F:exonuclease activity"/>
    <property type="evidence" value="ECO:0007669"/>
    <property type="project" value="UniProtKB-KW"/>
</dbReference>
<evidence type="ECO:0000259" key="6">
    <source>
        <dbReference type="SMART" id="SM00483"/>
    </source>
</evidence>
<dbReference type="GO" id="GO:0005829">
    <property type="term" value="C:cytosol"/>
    <property type="evidence" value="ECO:0007669"/>
    <property type="project" value="TreeGrafter"/>
</dbReference>
<dbReference type="NCBIfam" id="NF006375">
    <property type="entry name" value="PRK08609.1"/>
    <property type="match status" value="1"/>
</dbReference>
<sequence length="572" mass="63988">MENKDIVRAFRLATSLMELHDENPFKIRSYTNAVAVLERLESPLVGLTADQLERIEGIGKALAGKIVELSETGSFADLDKFVAATPPGVVEMLRIKGIGPKKIRAIWKDLGVTTTEGLLEACENNQIAALKGFGAKTQETIKNALLYTQESKGKVLYAEIEPLALHLRDYLRQTLNTELVETAGEVRRRLEIIQTLLLVIGQNNPDPVFQALAAVPELTFEEHRSGPFIWRGRENTAGLALEVKIVPDACFTNELFLQTGSEAHLSALFNESECLVQLTRKEKFTSEAAIYERAGLAFVQPEMREGTNEILLARENALPELITEDDLRGILHNHSTYSDGVHTLEQMAVHCRDKGYDYLGICDHSKSAFYANGLQEFRVKEQHREIEKLNRQLAPFIIFKGIESDILADGSLDYDNAVLATFDFVVASIHSNLKMDITKATNRLIGAIENPYTTILGHPTGRLLLRREGYPIDHKAVIDACAEHEVIIEINSNPWRLDLDWRWVEYALAKGVKLSLNPDAHSMAGYDDMRYGVFMGRKGGLTREMTFNAWSAEAVASHFEARKKRAVEILAS</sequence>
<feature type="domain" description="Helix-hairpin-helix DNA-binding motif class 1" evidence="4">
    <location>
        <begin position="50"/>
        <end position="69"/>
    </location>
</feature>
<gene>
    <name evidence="7" type="ORF">AAE02nite_40750</name>
</gene>
<dbReference type="CDD" id="cd07436">
    <property type="entry name" value="PHP_PolX"/>
    <property type="match status" value="1"/>
</dbReference>
<dbReference type="Gene3D" id="3.20.20.140">
    <property type="entry name" value="Metal-dependent hydrolases"/>
    <property type="match status" value="1"/>
</dbReference>
<dbReference type="GO" id="GO:0042578">
    <property type="term" value="F:phosphoric ester hydrolase activity"/>
    <property type="evidence" value="ECO:0007669"/>
    <property type="project" value="TreeGrafter"/>
</dbReference>
<evidence type="ECO:0000313" key="7">
    <source>
        <dbReference type="EMBL" id="GEO06411.1"/>
    </source>
</evidence>
<dbReference type="InterPro" id="IPR037160">
    <property type="entry name" value="DNA_Pol_thumb_sf"/>
</dbReference>
<dbReference type="Pfam" id="PF14520">
    <property type="entry name" value="HHH_5"/>
    <property type="match status" value="1"/>
</dbReference>
<evidence type="ECO:0000256" key="2">
    <source>
        <dbReference type="ARBA" id="ARBA00022634"/>
    </source>
</evidence>
<dbReference type="InterPro" id="IPR010996">
    <property type="entry name" value="HHH_MUS81"/>
</dbReference>
<dbReference type="InterPro" id="IPR043519">
    <property type="entry name" value="NT_sf"/>
</dbReference>
<dbReference type="PIRSF" id="PIRSF005047">
    <property type="entry name" value="UCP005047_YshC"/>
    <property type="match status" value="1"/>
</dbReference>
<evidence type="ECO:0000256" key="3">
    <source>
        <dbReference type="ARBA" id="ARBA00022705"/>
    </source>
</evidence>
<dbReference type="InterPro" id="IPR003141">
    <property type="entry name" value="Pol/His_phosphatase_N"/>
</dbReference>
<dbReference type="SMART" id="SM00278">
    <property type="entry name" value="HhH1"/>
    <property type="match status" value="3"/>
</dbReference>
<dbReference type="Gene3D" id="1.10.150.20">
    <property type="entry name" value="5' to 3' exonuclease, C-terminal subdomain"/>
    <property type="match status" value="1"/>
</dbReference>
<evidence type="ECO:0000259" key="5">
    <source>
        <dbReference type="SMART" id="SM00481"/>
    </source>
</evidence>
<name>A0A512B389_9BACT</name>
<dbReference type="RefSeq" id="WP_146902383.1">
    <property type="nucleotide sequence ID" value="NZ_BJYS01000036.1"/>
</dbReference>
<dbReference type="Pfam" id="PF02811">
    <property type="entry name" value="PHP"/>
    <property type="match status" value="1"/>
</dbReference>
<dbReference type="PANTHER" id="PTHR36928">
    <property type="entry name" value="PHOSPHATASE YCDX-RELATED"/>
    <property type="match status" value="1"/>
</dbReference>
<protein>
    <submittedName>
        <fullName evidence="7">DNA polymerase/3'-5' exonuclease PolX</fullName>
    </submittedName>
</protein>
<dbReference type="GO" id="GO:0003887">
    <property type="term" value="F:DNA-directed DNA polymerase activity"/>
    <property type="evidence" value="ECO:0007669"/>
    <property type="project" value="InterPro"/>
</dbReference>
<dbReference type="InterPro" id="IPR016195">
    <property type="entry name" value="Pol/histidinol_Pase-like"/>
</dbReference>
<feature type="domain" description="Helix-hairpin-helix DNA-binding motif class 1" evidence="4">
    <location>
        <begin position="90"/>
        <end position="109"/>
    </location>
</feature>
<dbReference type="EMBL" id="BJYS01000036">
    <property type="protein sequence ID" value="GEO06411.1"/>
    <property type="molecule type" value="Genomic_DNA"/>
</dbReference>
<keyword evidence="3" id="KW-0235">DNA replication</keyword>